<keyword evidence="1" id="KW-0460">Magnesium</keyword>
<evidence type="ECO:0000313" key="2">
    <source>
        <dbReference type="EMBL" id="KAL3868577.1"/>
    </source>
</evidence>
<dbReference type="PANTHER" id="PTHR16222">
    <property type="entry name" value="ADP-RIBOSYLGLYCOHYDROLASE"/>
    <property type="match status" value="1"/>
</dbReference>
<feature type="binding site" evidence="1">
    <location>
        <position position="460"/>
    </location>
    <ligand>
        <name>Mg(2+)</name>
        <dbReference type="ChEBI" id="CHEBI:18420"/>
        <label>1</label>
    </ligand>
</feature>
<feature type="binding site" evidence="1">
    <location>
        <position position="461"/>
    </location>
    <ligand>
        <name>Mg(2+)</name>
        <dbReference type="ChEBI" id="CHEBI:18420"/>
        <label>1</label>
    </ligand>
</feature>
<comment type="cofactor">
    <cofactor evidence="1">
        <name>Mg(2+)</name>
        <dbReference type="ChEBI" id="CHEBI:18420"/>
    </cofactor>
    <text evidence="1">Binds 2 magnesium ions per subunit.</text>
</comment>
<protein>
    <submittedName>
        <fullName evidence="2">Uncharacterized protein</fullName>
    </submittedName>
</protein>
<gene>
    <name evidence="2" type="ORF">ACJMK2_041378</name>
</gene>
<name>A0ABD3W3X8_SINWO</name>
<evidence type="ECO:0000256" key="1">
    <source>
        <dbReference type="PIRSR" id="PIRSR605502-1"/>
    </source>
</evidence>
<feature type="binding site" evidence="1">
    <location>
        <position position="684"/>
    </location>
    <ligand>
        <name>Mg(2+)</name>
        <dbReference type="ChEBI" id="CHEBI:18420"/>
        <label>1</label>
    </ligand>
</feature>
<keyword evidence="3" id="KW-1185">Reference proteome</keyword>
<proteinExistence type="predicted"/>
<organism evidence="2 3">
    <name type="scientific">Sinanodonta woodiana</name>
    <name type="common">Chinese pond mussel</name>
    <name type="synonym">Anodonta woodiana</name>
    <dbReference type="NCBI Taxonomy" id="1069815"/>
    <lineage>
        <taxon>Eukaryota</taxon>
        <taxon>Metazoa</taxon>
        <taxon>Spiralia</taxon>
        <taxon>Lophotrochozoa</taxon>
        <taxon>Mollusca</taxon>
        <taxon>Bivalvia</taxon>
        <taxon>Autobranchia</taxon>
        <taxon>Heteroconchia</taxon>
        <taxon>Palaeoheterodonta</taxon>
        <taxon>Unionida</taxon>
        <taxon>Unionoidea</taxon>
        <taxon>Unionidae</taxon>
        <taxon>Unioninae</taxon>
        <taxon>Sinanodonta</taxon>
    </lineage>
</organism>
<dbReference type="InterPro" id="IPR005502">
    <property type="entry name" value="Ribosyl_crysJ1"/>
</dbReference>
<evidence type="ECO:0000313" key="3">
    <source>
        <dbReference type="Proteomes" id="UP001634394"/>
    </source>
</evidence>
<reference evidence="2 3" key="1">
    <citation type="submission" date="2024-11" db="EMBL/GenBank/DDBJ databases">
        <title>Chromosome-level genome assembly of the freshwater bivalve Anodonta woodiana.</title>
        <authorList>
            <person name="Chen X."/>
        </authorList>
    </citation>
    <scope>NUCLEOTIDE SEQUENCE [LARGE SCALE GENOMIC DNA]</scope>
    <source>
        <strain evidence="2">MN2024</strain>
        <tissue evidence="2">Gills</tissue>
    </source>
</reference>
<comment type="caution">
    <text evidence="2">The sequence shown here is derived from an EMBL/GenBank/DDBJ whole genome shotgun (WGS) entry which is preliminary data.</text>
</comment>
<feature type="binding site" evidence="1">
    <location>
        <position position="459"/>
    </location>
    <ligand>
        <name>Mg(2+)</name>
        <dbReference type="ChEBI" id="CHEBI:18420"/>
        <label>1</label>
    </ligand>
</feature>
<keyword evidence="1" id="KW-0479">Metal-binding</keyword>
<accession>A0ABD3W3X8</accession>
<dbReference type="AlphaFoldDB" id="A0ABD3W3X8"/>
<dbReference type="SUPFAM" id="SSF101478">
    <property type="entry name" value="ADP-ribosylglycohydrolase"/>
    <property type="match status" value="2"/>
</dbReference>
<dbReference type="InterPro" id="IPR036705">
    <property type="entry name" value="Ribosyl_crysJ1_sf"/>
</dbReference>
<dbReference type="EMBL" id="JBJQND010000008">
    <property type="protein sequence ID" value="KAL3868577.1"/>
    <property type="molecule type" value="Genomic_DNA"/>
</dbReference>
<dbReference type="InterPro" id="IPR050792">
    <property type="entry name" value="ADP-ribosylglycohydrolase"/>
</dbReference>
<dbReference type="Pfam" id="PF03747">
    <property type="entry name" value="ADP_ribosyl_GH"/>
    <property type="match status" value="2"/>
</dbReference>
<sequence length="746" mass="84003">MSSSQDAGPMKTGQDDSKTTGIIREQIYATLYGQCIGDAVGVMAKCMSKEKAEQIIQRNGILEYSQPVSDAIPWAAGDWTDNSDQMILMMQSLIDNGGHIRAQDFATKLLHWVKYGFKELGDSCGLGIDKSSERIMMDEQFTYEPHKVTEAAWNAKLVPAPNSCVTRTSILGIHEWWNTEHVVYNVLNICKTTHFDPRCHAAAVSFAVAISLMLQKDSQTYENGECNVDILAKKVYKCAMKCITTKPELEALKRSLGCRDISQLQLQEEESDGFQSLGAGFWALRQTNFREALLHIVLSGGDANTNGAVAGALLGCKLGDQKYFPESWLNLKHREWLAGNIERFIAMLERYNPIHADQAVGNANLKENKTQLKHQGTKTSTGRKAKVKQNVAVIQHLNPGLQEQICATVYGQCIGDAIGLLTEFMTKENARRHYPKMPLEYKHKINDKYRESWEIGDWTDDSDQMFLIMQSLIENDGEVSRFDFAKYMVQWWKNGFRDLGDIEGLGIGNTTLTILTDPMFLQDPHQAARDEWLRGNKDVAPNGGVMRTSILGIHDWWDTKRVKKNAMDICKTTHWDPRCQASAVAVSVAISLMLQKKHYEANGFIINSLIDEVYLFASTCLKTEKEKKELHAYLNCTDLQQLKLDELDKMGYTYKCMGAGFWALKQDNFQKALTDIVMSGGDADTNGAVAGALLGCKLGDFQTFPASWLKLKHKEWLDCHLQRFLVMMDRRYQKATEETKLGANSP</sequence>
<dbReference type="Proteomes" id="UP001634394">
    <property type="component" value="Unassembled WGS sequence"/>
</dbReference>
<feature type="binding site" evidence="1">
    <location>
        <position position="685"/>
    </location>
    <ligand>
        <name>Mg(2+)</name>
        <dbReference type="ChEBI" id="CHEBI:18420"/>
        <label>1</label>
    </ligand>
</feature>
<dbReference type="Gene3D" id="1.10.4080.10">
    <property type="entry name" value="ADP-ribosylation/Crystallin J1"/>
    <property type="match status" value="2"/>
</dbReference>
<dbReference type="PANTHER" id="PTHR16222:SF40">
    <property type="entry name" value="ADP-RIBOSYLGLYCOHYDROLASE"/>
    <property type="match status" value="1"/>
</dbReference>
<feature type="binding site" evidence="1">
    <location>
        <position position="682"/>
    </location>
    <ligand>
        <name>Mg(2+)</name>
        <dbReference type="ChEBI" id="CHEBI:18420"/>
        <label>1</label>
    </ligand>
</feature>